<evidence type="ECO:0000313" key="6">
    <source>
        <dbReference type="EMBL" id="SSX01916.1"/>
    </source>
</evidence>
<feature type="compositionally biased region" description="Low complexity" evidence="3">
    <location>
        <begin position="1009"/>
        <end position="1052"/>
    </location>
</feature>
<reference evidence="6" key="1">
    <citation type="submission" date="2018-04" db="EMBL/GenBank/DDBJ databases">
        <authorList>
            <person name="Go L.Y."/>
            <person name="Mitchell J.A."/>
        </authorList>
    </citation>
    <scope>NUCLEOTIDE SEQUENCE</scope>
    <source>
        <tissue evidence="6">Whole organism</tissue>
    </source>
</reference>
<feature type="region of interest" description="Disordered" evidence="3">
    <location>
        <begin position="286"/>
        <end position="404"/>
    </location>
</feature>
<dbReference type="InterPro" id="IPR001452">
    <property type="entry name" value="SH3_domain"/>
</dbReference>
<dbReference type="OMA" id="HITTITV"/>
<reference evidence="7" key="2">
    <citation type="submission" date="2018-07" db="EMBL/GenBank/DDBJ databases">
        <authorList>
            <person name="Quirk P.G."/>
            <person name="Krulwich T.A."/>
        </authorList>
    </citation>
    <scope>NUCLEOTIDE SEQUENCE</scope>
</reference>
<dbReference type="PANTHER" id="PTHR45834">
    <property type="entry name" value="RHO GUANINE NUCLEOTIDE EXCHANGE FACTOR 9-RELATED"/>
    <property type="match status" value="1"/>
</dbReference>
<dbReference type="InterPro" id="IPR035899">
    <property type="entry name" value="DBL_dom_sf"/>
</dbReference>
<dbReference type="GO" id="GO:0005085">
    <property type="term" value="F:guanyl-nucleotide exchange factor activity"/>
    <property type="evidence" value="ECO:0007669"/>
    <property type="project" value="InterPro"/>
</dbReference>
<dbReference type="InterPro" id="IPR000219">
    <property type="entry name" value="DH_dom"/>
</dbReference>
<evidence type="ECO:0000313" key="7">
    <source>
        <dbReference type="EMBL" id="SSX22293.1"/>
    </source>
</evidence>
<dbReference type="InterPro" id="IPR053086">
    <property type="entry name" value="RhoGEF_domain"/>
</dbReference>
<dbReference type="Gene3D" id="1.20.900.10">
    <property type="entry name" value="Dbl homology (DH) domain"/>
    <property type="match status" value="1"/>
</dbReference>
<dbReference type="SMART" id="SM00326">
    <property type="entry name" value="SH3"/>
    <property type="match status" value="1"/>
</dbReference>
<feature type="compositionally biased region" description="Low complexity" evidence="3">
    <location>
        <begin position="293"/>
        <end position="306"/>
    </location>
</feature>
<gene>
    <name evidence="6" type="primary">CSON006536</name>
</gene>
<accession>A0A336KAM2</accession>
<feature type="region of interest" description="Disordered" evidence="3">
    <location>
        <begin position="486"/>
        <end position="530"/>
    </location>
</feature>
<dbReference type="SMART" id="SM00325">
    <property type="entry name" value="RhoGEF"/>
    <property type="match status" value="1"/>
</dbReference>
<feature type="compositionally biased region" description="Basic residues" evidence="3">
    <location>
        <begin position="486"/>
        <end position="508"/>
    </location>
</feature>
<dbReference type="SUPFAM" id="SSF50729">
    <property type="entry name" value="PH domain-like"/>
    <property type="match status" value="1"/>
</dbReference>
<dbReference type="EMBL" id="UFQS01000244">
    <property type="protein sequence ID" value="SSX01916.1"/>
    <property type="molecule type" value="Genomic_DNA"/>
</dbReference>
<dbReference type="PROSITE" id="PS50010">
    <property type="entry name" value="DH_2"/>
    <property type="match status" value="1"/>
</dbReference>
<evidence type="ECO:0000256" key="3">
    <source>
        <dbReference type="SAM" id="MobiDB-lite"/>
    </source>
</evidence>
<dbReference type="EMBL" id="UFQT01000244">
    <property type="protein sequence ID" value="SSX22293.1"/>
    <property type="molecule type" value="Genomic_DNA"/>
</dbReference>
<dbReference type="CDD" id="cd00160">
    <property type="entry name" value="RhoGEF"/>
    <property type="match status" value="1"/>
</dbReference>
<evidence type="ECO:0000256" key="1">
    <source>
        <dbReference type="ARBA" id="ARBA00022443"/>
    </source>
</evidence>
<dbReference type="GO" id="GO:0005829">
    <property type="term" value="C:cytosol"/>
    <property type="evidence" value="ECO:0007669"/>
    <property type="project" value="TreeGrafter"/>
</dbReference>
<feature type="compositionally biased region" description="Polar residues" evidence="3">
    <location>
        <begin position="375"/>
        <end position="397"/>
    </location>
</feature>
<dbReference type="Pfam" id="PF22697">
    <property type="entry name" value="SOS1_NGEF_PH"/>
    <property type="match status" value="1"/>
</dbReference>
<feature type="region of interest" description="Disordered" evidence="3">
    <location>
        <begin position="152"/>
        <end position="184"/>
    </location>
</feature>
<dbReference type="SUPFAM" id="SSF50044">
    <property type="entry name" value="SH3-domain"/>
    <property type="match status" value="1"/>
</dbReference>
<name>A0A336KAM2_CULSO</name>
<dbReference type="InterPro" id="IPR011993">
    <property type="entry name" value="PH-like_dom_sf"/>
</dbReference>
<evidence type="ECO:0000259" key="4">
    <source>
        <dbReference type="PROSITE" id="PS50002"/>
    </source>
</evidence>
<evidence type="ECO:0000256" key="2">
    <source>
        <dbReference type="PROSITE-ProRule" id="PRU00192"/>
    </source>
</evidence>
<dbReference type="VEuPathDB" id="VectorBase:CSON006536"/>
<dbReference type="InterPro" id="IPR055251">
    <property type="entry name" value="SOS1_NGEF_PH"/>
</dbReference>
<feature type="compositionally biased region" description="Polar residues" evidence="3">
    <location>
        <begin position="980"/>
        <end position="994"/>
    </location>
</feature>
<dbReference type="AlphaFoldDB" id="A0A336KAM2"/>
<dbReference type="CDD" id="cd01224">
    <property type="entry name" value="PH_Collybistin_ASEF"/>
    <property type="match status" value="1"/>
</dbReference>
<sequence>MDEDNIKNVSGEWLLVETDNPDTDTELHVNHESSWSNSETNNNNFDNTIKSDSHSFDMVESDTSMNSEVETFDSDVMNTTVTRHSWHADETVKGDNVANSNSKIDISSRDVTLTADDVELSSILAHNTPLQMRAVSSPALTEGPLDEPIVTSAQQQQLQQKRHSNSNSSSNRKELDAKQQQIHSATSASVLQKFKKTFSHFHKSSGSSSSGNSSIKTSVWIPSVITDNGNGEDLLETKHRFGPLVWRTSKERKKTKIHRRDKCNSGDSGIQVELDNDELTVTTTNYVPDNMETSSPSPRVVRSGSTKSSNASPVPSRAPIKVRTSNKEEAIATTTTLSMRSLSQPTGLDRISSSRNNHHHHHHNNNRTDDEVCSDTDSISSTTNETDSVTPVRTNNKSTEKEIDPEVVGEQPCYAEVLYNFKPGGPEELPLQKGDLVEVIKKDTGPWWWGQIKLDAVIAASVEGQAPYGWFPKDFVRILPNFVKPRTSRKQSQHISRKHHHHHHHRRSKSQDPQAIHHMTESEDDDSESELHVPNLVNIVQNNGDDAKCTSQQTNEIMRQNAIKELINAESVYVNLLESLCTGFIKTMREHTEIFTIESINTIFSNIEKLWSFQQTFLQSLKQSVPNNRIGEVFLEYQSAFMVYSTYCNSYPRALMELETYTGNKEALQLLENCRLSTNLPELPLSAHLLAPIQRICRYPLHLSELVKYTPNRREIILSMDYRNMTKSEIETIDCREIFEVALNAMKKVTEMVNEGKRHSEYLSRIQARFENFQGPCINVHSTRLFLQTDAIRMTPNLWNNTYTLFLFDRQLIYCKKDLLKRTNYIYKGRIFLDNCRILNLPDGKMFGVTLKNALRVYCDSRNKWFDFCFRSNSSKLRFLNTLSAERQFCGESLFVSELAGMDEDNFSDREYISDNNDDNNSDMLQHLNHHHHHHRNERPIDVETTSESNSTNNDSSPSKPNSLNSDTLPKKSRKLSKENVPNNYHQEFNSNSLGRGRRLGNWFRKSKSTNSTPSHSPTHATGPTQPTMLLNSESSSSQSNSSLNLKQSNSLPLGQITTNGKVKNGGGKDILTPSPLLS</sequence>
<feature type="region of interest" description="Disordered" evidence="3">
    <location>
        <begin position="910"/>
        <end position="1079"/>
    </location>
</feature>
<feature type="compositionally biased region" description="Low complexity" evidence="3">
    <location>
        <begin position="944"/>
        <end position="967"/>
    </location>
</feature>
<dbReference type="PROSITE" id="PS50002">
    <property type="entry name" value="SH3"/>
    <property type="match status" value="1"/>
</dbReference>
<dbReference type="Gene3D" id="2.30.30.40">
    <property type="entry name" value="SH3 Domains"/>
    <property type="match status" value="1"/>
</dbReference>
<feature type="compositionally biased region" description="Basic residues" evidence="3">
    <location>
        <begin position="356"/>
        <end position="365"/>
    </location>
</feature>
<feature type="domain" description="SH3" evidence="4">
    <location>
        <begin position="410"/>
        <end position="481"/>
    </location>
</feature>
<dbReference type="PANTHER" id="PTHR45834:SF3">
    <property type="entry name" value="RHO GUANINE NUCLEOTIDE EXCHANGE FACTOR 3, ISOFORM L"/>
    <property type="match status" value="1"/>
</dbReference>
<dbReference type="SUPFAM" id="SSF48065">
    <property type="entry name" value="DBL homology domain (DH-domain)"/>
    <property type="match status" value="1"/>
</dbReference>
<dbReference type="CDD" id="cd00174">
    <property type="entry name" value="SH3"/>
    <property type="match status" value="1"/>
</dbReference>
<dbReference type="Gene3D" id="2.30.29.30">
    <property type="entry name" value="Pleckstrin-homology domain (PH domain)/Phosphotyrosine-binding domain (PTB)"/>
    <property type="match status" value="1"/>
</dbReference>
<dbReference type="InterPro" id="IPR036028">
    <property type="entry name" value="SH3-like_dom_sf"/>
</dbReference>
<keyword evidence="1 2" id="KW-0728">SH3 domain</keyword>
<feature type="compositionally biased region" description="Basic residues" evidence="3">
    <location>
        <begin position="928"/>
        <end position="937"/>
    </location>
</feature>
<dbReference type="Pfam" id="PF00621">
    <property type="entry name" value="RhoGEF"/>
    <property type="match status" value="1"/>
</dbReference>
<organism evidence="6">
    <name type="scientific">Culicoides sonorensis</name>
    <name type="common">Biting midge</name>
    <dbReference type="NCBI Taxonomy" id="179676"/>
    <lineage>
        <taxon>Eukaryota</taxon>
        <taxon>Metazoa</taxon>
        <taxon>Ecdysozoa</taxon>
        <taxon>Arthropoda</taxon>
        <taxon>Hexapoda</taxon>
        <taxon>Insecta</taxon>
        <taxon>Pterygota</taxon>
        <taxon>Neoptera</taxon>
        <taxon>Endopterygota</taxon>
        <taxon>Diptera</taxon>
        <taxon>Nematocera</taxon>
        <taxon>Chironomoidea</taxon>
        <taxon>Ceratopogonidae</taxon>
        <taxon>Ceratopogoninae</taxon>
        <taxon>Culicoides</taxon>
        <taxon>Monoculicoides</taxon>
    </lineage>
</organism>
<protein>
    <submittedName>
        <fullName evidence="6">CSON006536 protein</fullName>
    </submittedName>
</protein>
<evidence type="ECO:0000259" key="5">
    <source>
        <dbReference type="PROSITE" id="PS50010"/>
    </source>
</evidence>
<proteinExistence type="predicted"/>
<feature type="compositionally biased region" description="Polar residues" evidence="3">
    <location>
        <begin position="332"/>
        <end position="355"/>
    </location>
</feature>
<feature type="domain" description="DH" evidence="5">
    <location>
        <begin position="558"/>
        <end position="756"/>
    </location>
</feature>
<dbReference type="Pfam" id="PF00018">
    <property type="entry name" value="SH3_1"/>
    <property type="match status" value="1"/>
</dbReference>